<dbReference type="GO" id="GO:0005886">
    <property type="term" value="C:plasma membrane"/>
    <property type="evidence" value="ECO:0007669"/>
    <property type="project" value="UniProtKB-SubCell"/>
</dbReference>
<evidence type="ECO:0000256" key="5">
    <source>
        <dbReference type="ARBA" id="ARBA00022692"/>
    </source>
</evidence>
<evidence type="ECO:0000313" key="11">
    <source>
        <dbReference type="EMBL" id="PWL16958.1"/>
    </source>
</evidence>
<organism evidence="11 12">
    <name type="scientific">Falsochrobactrum shanghaiense</name>
    <dbReference type="NCBI Taxonomy" id="2201899"/>
    <lineage>
        <taxon>Bacteria</taxon>
        <taxon>Pseudomonadati</taxon>
        <taxon>Pseudomonadota</taxon>
        <taxon>Alphaproteobacteria</taxon>
        <taxon>Hyphomicrobiales</taxon>
        <taxon>Brucellaceae</taxon>
        <taxon>Falsochrobactrum</taxon>
    </lineage>
</organism>
<dbReference type="OrthoDB" id="8117189at2"/>
<keyword evidence="8" id="KW-0843">Virulence</keyword>
<name>A0A316J6Z6_9HYPH</name>
<reference evidence="11 12" key="1">
    <citation type="submission" date="2018-05" db="EMBL/GenBank/DDBJ databases">
        <title>Comparative genomic sequence analysis between strain HN4 and CCM 8460T (Falsochrobactrum ovis) will provide more evidence to prove that HN4 is a new species of Falsochrobactrum.</title>
        <authorList>
            <person name="Lyu W."/>
            <person name="Sun L."/>
            <person name="Yao L."/>
        </authorList>
    </citation>
    <scope>NUCLEOTIDE SEQUENCE [LARGE SCALE GENOMIC DNA]</scope>
    <source>
        <strain evidence="11 12">HN4</strain>
    </source>
</reference>
<dbReference type="EMBL" id="QGDB01000005">
    <property type="protein sequence ID" value="PWL16958.1"/>
    <property type="molecule type" value="Genomic_DNA"/>
</dbReference>
<keyword evidence="6" id="KW-0430">Lectin</keyword>
<evidence type="ECO:0000256" key="9">
    <source>
        <dbReference type="ARBA" id="ARBA00025321"/>
    </source>
</evidence>
<evidence type="ECO:0000256" key="1">
    <source>
        <dbReference type="ARBA" id="ARBA00004162"/>
    </source>
</evidence>
<dbReference type="GO" id="GO:0030246">
    <property type="term" value="F:carbohydrate binding"/>
    <property type="evidence" value="ECO:0007669"/>
    <property type="project" value="UniProtKB-KW"/>
</dbReference>
<dbReference type="AlphaFoldDB" id="A0A316J6Z6"/>
<dbReference type="InterPro" id="IPR012413">
    <property type="entry name" value="BA14K"/>
</dbReference>
<evidence type="ECO:0000313" key="12">
    <source>
        <dbReference type="Proteomes" id="UP000245865"/>
    </source>
</evidence>
<evidence type="ECO:0000256" key="7">
    <source>
        <dbReference type="ARBA" id="ARBA00022989"/>
    </source>
</evidence>
<feature type="region of interest" description="Disordered" evidence="10">
    <location>
        <begin position="122"/>
        <end position="141"/>
    </location>
</feature>
<evidence type="ECO:0000256" key="2">
    <source>
        <dbReference type="ARBA" id="ARBA00010270"/>
    </source>
</evidence>
<evidence type="ECO:0000256" key="6">
    <source>
        <dbReference type="ARBA" id="ARBA00022734"/>
    </source>
</evidence>
<keyword evidence="7" id="KW-1133">Transmembrane helix</keyword>
<dbReference type="Proteomes" id="UP000245865">
    <property type="component" value="Unassembled WGS sequence"/>
</dbReference>
<comment type="subcellular location">
    <subcellularLocation>
        <location evidence="1">Cell membrane</location>
        <topology evidence="1">Single-pass membrane protein</topology>
    </subcellularLocation>
</comment>
<gene>
    <name evidence="11" type="ORF">DKP76_12980</name>
</gene>
<evidence type="ECO:0000256" key="4">
    <source>
        <dbReference type="ARBA" id="ARBA00022475"/>
    </source>
</evidence>
<keyword evidence="5" id="KW-0812">Transmembrane</keyword>
<keyword evidence="12" id="KW-1185">Reference proteome</keyword>
<evidence type="ECO:0000256" key="10">
    <source>
        <dbReference type="SAM" id="MobiDB-lite"/>
    </source>
</evidence>
<dbReference type="Pfam" id="PF07886">
    <property type="entry name" value="BA14K"/>
    <property type="match status" value="1"/>
</dbReference>
<keyword evidence="4" id="KW-1003">Cell membrane</keyword>
<keyword evidence="7" id="KW-0472">Membrane</keyword>
<accession>A0A316J6Z6</accession>
<protein>
    <recommendedName>
        <fullName evidence="3">Lectin-like protein BA14k</fullName>
    </recommendedName>
</protein>
<sequence>MLPVNLLRIILCSSLLITAHIGMAGAVELRKSPYLPSLTPGTPAIPGGDARTTGPKAGSSKCYGSVGCSDSGNYISGEGIVRYKNGEPLQVRPSTRPPVKTFGPSVNHIQWCSNRYRSYRSSDDTYQPLAGPRTSCNSPFK</sequence>
<evidence type="ECO:0000256" key="8">
    <source>
        <dbReference type="ARBA" id="ARBA00023026"/>
    </source>
</evidence>
<comment type="similarity">
    <text evidence="2">Belongs to the BA14k family.</text>
</comment>
<evidence type="ECO:0000256" key="3">
    <source>
        <dbReference type="ARBA" id="ARBA00020552"/>
    </source>
</evidence>
<proteinExistence type="inferred from homology"/>
<comment type="function">
    <text evidence="9">Has immunoglobulin-binding and hemagglutination properties, and can bind to mannose. Essential for virulence. May be involved in LPS biosynthesis or polysaccharide transport.</text>
</comment>
<comment type="caution">
    <text evidence="11">The sequence shown here is derived from an EMBL/GenBank/DDBJ whole genome shotgun (WGS) entry which is preliminary data.</text>
</comment>